<evidence type="ECO:0000313" key="4">
    <source>
        <dbReference type="Proteomes" id="UP000007151"/>
    </source>
</evidence>
<comment type="caution">
    <text evidence="3">The sequence shown here is derived from an EMBL/GenBank/DDBJ whole genome shotgun (WGS) entry which is preliminary data.</text>
</comment>
<feature type="compositionally biased region" description="Basic and acidic residues" evidence="1">
    <location>
        <begin position="1433"/>
        <end position="1451"/>
    </location>
</feature>
<feature type="compositionally biased region" description="Polar residues" evidence="1">
    <location>
        <begin position="794"/>
        <end position="808"/>
    </location>
</feature>
<reference evidence="3 4" key="1">
    <citation type="journal article" date="2011" name="Cell">
        <title>The monarch butterfly genome yields insights into long-distance migration.</title>
        <authorList>
            <person name="Zhan S."/>
            <person name="Merlin C."/>
            <person name="Boore J.L."/>
            <person name="Reppert S.M."/>
        </authorList>
    </citation>
    <scope>NUCLEOTIDE SEQUENCE [LARGE SCALE GENOMIC DNA]</scope>
    <source>
        <strain evidence="3">F-2</strain>
    </source>
</reference>
<keyword evidence="2" id="KW-1133">Transmembrane helix</keyword>
<feature type="compositionally biased region" description="Basic and acidic residues" evidence="1">
    <location>
        <begin position="896"/>
        <end position="915"/>
    </location>
</feature>
<feature type="region of interest" description="Disordered" evidence="1">
    <location>
        <begin position="1047"/>
        <end position="1102"/>
    </location>
</feature>
<feature type="transmembrane region" description="Helical" evidence="2">
    <location>
        <begin position="1744"/>
        <end position="1762"/>
    </location>
</feature>
<evidence type="ECO:0000313" key="3">
    <source>
        <dbReference type="EMBL" id="OWR46825.1"/>
    </source>
</evidence>
<feature type="region of interest" description="Disordered" evidence="1">
    <location>
        <begin position="794"/>
        <end position="815"/>
    </location>
</feature>
<sequence>MLINWKQEGGGGGAVKKEGPQEDGEGNSHEYQTANELYEILAKSHPFNPNDKTSLTTRDLVILYKNIDIGTKLLSDNNNGFSKRKPNQYVESVVHNDEHDSDGSDLSEVCSNEDVSNVFMINDERINFFNSLTTCDNTLCQKLGNMNMESKLTTEYDKHFLFNDPYIKEQLKSFREISKSKHSDSSVLTTSLLDYICCKRMDDNYNFYMDNVIHYVKHIIEQLTRISNGDYLTDRVKEKWKEVCDDRHSERQISILKTTNSIQLQRDEFKGVKSVWDDMVHSEIDVRSLSKILEKKIVVEVPKLLNGSFKLFTKCYNNRLFIRCKKDKQMTEKKEKKEDSQVDVVLKLKRSGTGDVMSKIDSIMILKTLPAPVLEPDAPKKMVTLQIDNIRSTDEVGEEGINVAEVADGNDTPKENIPAYDGTRREIQKPVSDDPNYETSNFLNESGDGSNTIDFTTYSEKPVAKFSLLCPDEIHCSMQRFNMQLPILEEVEDTSSKRKKSPTKIRIKSPYENKSFVLEERKRKKLLEIREKREKKKMAINDNCKIIKHRYGKGAIMPQSSSSVTKLSITNKSFYNSIYGQTLNTDTKIIKKGKTARDGSLSTLDLQTGEEEVKRGLLTPERNNQKYINRSYYLDDAETEVMYVQMKKNSITEEAQGTSTSSTSHLSNDAPDNLFLFQQFMNHSATEFSGTDTFSSLQPNVIIEEDLKNTNCKEHSHISIKSTNFTVPTNTPKEQNDENDDENIPVSLQCRKSIEKVYNLIKELSSTDTSNAIEKSKSKVDIHDKLGVKISSTVQNSDSGTSIKHQLTSSSPSSFSFDKANVEKSNGEVDTNKTPVVKVEQSISVVPKIIISSKVQTVKIEREKLRKESKRSQPEVPRNPLKAISQLLHEFDHVQKTRYKSGQETKSNRRLETTSDGKTSFRQFRKPPPYQEHPKTNDPVLTKFLTPNEKRARYSPGKEMVKTTFNHSPAEEKGNKKKLTDYIDEVKELNGEAVRGPPKRTSRLNSLAQPKKSYVQAHHEEYQSRYGRNIVSDRLQKLASAPIQERNIGTATYKGRQRRGSETTTATSKLNTGPCLGAKSRRSASSSPDRTGKRSPVLISPSYNYSSVPETAEPIRKKMVAVESYVKSHFGKVSSGREQSEDQIRKSRVPLLPTDFDIASMTSSPAADESTALGKKLHSIIDSMISNPPALTALVECNESSLKLDKDIEGMSAGTSSKCEEIVSCSDYPLDVFEDRNIVTAVESFLNNRDDEIVENEGNNNYENNDVGKFSSKKEIQMLENALYKQLSNGSFQKRLRNKNLTLTPKQSLQQVFVLQSGDSRSLVKTTLSQKIEMAKTDTLSELALLPELSKSCMGWEFSHFPIQIATVGYAFTNIQPVKCTSTPKFKAIAGNFEKCDEYFTTCTSTSTKSLQCSQDNQIQPLEHSKSKMRYSPQHDDDNKKEEMSLGHDVKTISVTQEPHDIDENKKEIDNTEKVKENEKVDSVGYSSSLDILVGLLNEIKKISSCQANMVSLENKLEVDLEKKELEIILNKAAENEAFTDPELRKIVSRTTLQNLEHLGLKSSEYSIVSCRDNIIKVDKRIASSDINLSYFNKTLTVDKEINVNIFEKHWVHRYTDMSQILPRTVNHSTNVTESLIAIISKSSNESMDLFKDCQTFKTTFTENFNSQTLGEYSRKSVYSMTCREQCFEDDEKGAAIRSNDLKSIELVPKQTSDVYKKLKKMLPKDNNTIMTDLDPLLKMKRDILVTVYSILVFTVFAALSFPQFAY</sequence>
<dbReference type="OrthoDB" id="8300628at2759"/>
<feature type="region of interest" description="Disordered" evidence="1">
    <location>
        <begin position="724"/>
        <end position="743"/>
    </location>
</feature>
<gene>
    <name evidence="3" type="ORF">KGM_215406</name>
</gene>
<accession>A0A212EZA0</accession>
<dbReference type="eggNOG" id="ENOG502THTP">
    <property type="taxonomic scope" value="Eukaryota"/>
</dbReference>
<name>A0A212EZA0_DANPL</name>
<feature type="region of interest" description="Disordered" evidence="1">
    <location>
        <begin position="1"/>
        <end position="29"/>
    </location>
</feature>
<feature type="region of interest" description="Disordered" evidence="1">
    <location>
        <begin position="993"/>
        <end position="1012"/>
    </location>
</feature>
<organism evidence="3 4">
    <name type="scientific">Danaus plexippus plexippus</name>
    <dbReference type="NCBI Taxonomy" id="278856"/>
    <lineage>
        <taxon>Eukaryota</taxon>
        <taxon>Metazoa</taxon>
        <taxon>Ecdysozoa</taxon>
        <taxon>Arthropoda</taxon>
        <taxon>Hexapoda</taxon>
        <taxon>Insecta</taxon>
        <taxon>Pterygota</taxon>
        <taxon>Neoptera</taxon>
        <taxon>Endopterygota</taxon>
        <taxon>Lepidoptera</taxon>
        <taxon>Glossata</taxon>
        <taxon>Ditrysia</taxon>
        <taxon>Papilionoidea</taxon>
        <taxon>Nymphalidae</taxon>
        <taxon>Danainae</taxon>
        <taxon>Danaini</taxon>
        <taxon>Danaina</taxon>
        <taxon>Danaus</taxon>
        <taxon>Danaus</taxon>
    </lineage>
</organism>
<dbReference type="Proteomes" id="UP000007151">
    <property type="component" value="Unassembled WGS sequence"/>
</dbReference>
<keyword evidence="2" id="KW-0472">Membrane</keyword>
<dbReference type="EMBL" id="AGBW02011326">
    <property type="protein sequence ID" value="OWR46825.1"/>
    <property type="molecule type" value="Genomic_DNA"/>
</dbReference>
<keyword evidence="2" id="KW-0812">Transmembrane</keyword>
<evidence type="ECO:0000256" key="1">
    <source>
        <dbReference type="SAM" id="MobiDB-lite"/>
    </source>
</evidence>
<feature type="compositionally biased region" description="Polar residues" evidence="1">
    <location>
        <begin position="1062"/>
        <end position="1071"/>
    </location>
</feature>
<proteinExistence type="predicted"/>
<feature type="region of interest" description="Disordered" evidence="1">
    <location>
        <begin position="1414"/>
        <end position="1461"/>
    </location>
</feature>
<feature type="region of interest" description="Disordered" evidence="1">
    <location>
        <begin position="896"/>
        <end position="942"/>
    </location>
</feature>
<protein>
    <submittedName>
        <fullName evidence="3">Uncharacterized protein</fullName>
    </submittedName>
</protein>
<feature type="compositionally biased region" description="Polar residues" evidence="1">
    <location>
        <begin position="724"/>
        <end position="733"/>
    </location>
</feature>
<keyword evidence="4" id="KW-1185">Reference proteome</keyword>
<dbReference type="KEGG" id="dpl:KGM_215406"/>
<evidence type="ECO:0000256" key="2">
    <source>
        <dbReference type="SAM" id="Phobius"/>
    </source>
</evidence>